<evidence type="ECO:0008006" key="4">
    <source>
        <dbReference type="Google" id="ProtNLM"/>
    </source>
</evidence>
<proteinExistence type="predicted"/>
<evidence type="ECO:0000313" key="3">
    <source>
        <dbReference type="Proteomes" id="UP000701702"/>
    </source>
</evidence>
<evidence type="ECO:0000256" key="1">
    <source>
        <dbReference type="SAM" id="Phobius"/>
    </source>
</evidence>
<gene>
    <name evidence="2" type="ORF">LMG23994_04486</name>
</gene>
<keyword evidence="1" id="KW-0472">Membrane</keyword>
<sequence>MELHMHSHHFVRRMPYWRAAAMAGVTAGVIFVVLEVLLALAMGGSAWAPLRMTAAIVMGHGVATQATAFSAGIVLVGLAVHFALSVAFGVILAAIMAPFNLDSSVGMTSLVGAVFGLAVYLIDFYGMTRLFPWFMEARGALSLVTHLVFGLVAADVYLQLEKRAVGAGSKGR</sequence>
<feature type="transmembrane region" description="Helical" evidence="1">
    <location>
        <begin position="21"/>
        <end position="48"/>
    </location>
</feature>
<feature type="transmembrane region" description="Helical" evidence="1">
    <location>
        <begin position="68"/>
        <end position="95"/>
    </location>
</feature>
<feature type="transmembrane region" description="Helical" evidence="1">
    <location>
        <begin position="139"/>
        <end position="160"/>
    </location>
</feature>
<protein>
    <recommendedName>
        <fullName evidence="4">Transmembrane protein</fullName>
    </recommendedName>
</protein>
<keyword evidence="1" id="KW-1133">Transmembrane helix</keyword>
<organism evidence="2 3">
    <name type="scientific">Cupriavidus pinatubonensis</name>
    <dbReference type="NCBI Taxonomy" id="248026"/>
    <lineage>
        <taxon>Bacteria</taxon>
        <taxon>Pseudomonadati</taxon>
        <taxon>Pseudomonadota</taxon>
        <taxon>Betaproteobacteria</taxon>
        <taxon>Burkholderiales</taxon>
        <taxon>Burkholderiaceae</taxon>
        <taxon>Cupriavidus</taxon>
    </lineage>
</organism>
<keyword evidence="3" id="KW-1185">Reference proteome</keyword>
<feature type="transmembrane region" description="Helical" evidence="1">
    <location>
        <begin position="107"/>
        <end position="127"/>
    </location>
</feature>
<keyword evidence="1" id="KW-0812">Transmembrane</keyword>
<dbReference type="Proteomes" id="UP000701702">
    <property type="component" value="Unassembled WGS sequence"/>
</dbReference>
<dbReference type="EMBL" id="CAJZAF010000028">
    <property type="protein sequence ID" value="CAG9180759.1"/>
    <property type="molecule type" value="Genomic_DNA"/>
</dbReference>
<evidence type="ECO:0000313" key="2">
    <source>
        <dbReference type="EMBL" id="CAG9180759.1"/>
    </source>
</evidence>
<accession>A0ABM8XKM0</accession>
<reference evidence="2 3" key="1">
    <citation type="submission" date="2021-08" db="EMBL/GenBank/DDBJ databases">
        <authorList>
            <person name="Peeters C."/>
        </authorList>
    </citation>
    <scope>NUCLEOTIDE SEQUENCE [LARGE SCALE GENOMIC DNA]</scope>
    <source>
        <strain evidence="2 3">LMG 23994</strain>
    </source>
</reference>
<comment type="caution">
    <text evidence="2">The sequence shown here is derived from an EMBL/GenBank/DDBJ whole genome shotgun (WGS) entry which is preliminary data.</text>
</comment>
<name>A0ABM8XKM0_9BURK</name>
<dbReference type="RefSeq" id="WP_224006038.1">
    <property type="nucleotide sequence ID" value="NZ_CAJZAF010000028.1"/>
</dbReference>